<feature type="region of interest" description="Disordered" evidence="2">
    <location>
        <begin position="165"/>
        <end position="200"/>
    </location>
</feature>
<keyword evidence="6" id="KW-1185">Reference proteome</keyword>
<dbReference type="Pfam" id="PF04727">
    <property type="entry name" value="ELMO_CED12"/>
    <property type="match status" value="1"/>
</dbReference>
<dbReference type="InterPro" id="IPR001849">
    <property type="entry name" value="PH_domain"/>
</dbReference>
<reference evidence="5 6" key="2">
    <citation type="journal article" date="2019" name="G3 (Bethesda)">
        <title>Hybrid Assembly of the Genome of the Entomopathogenic Nematode Steinernema carpocapsae Identifies the X-Chromosome.</title>
        <authorList>
            <person name="Serra L."/>
            <person name="Macchietto M."/>
            <person name="Macias-Munoz A."/>
            <person name="McGill C.J."/>
            <person name="Rodriguez I.M."/>
            <person name="Rodriguez B."/>
            <person name="Murad R."/>
            <person name="Mortazavi A."/>
        </authorList>
    </citation>
    <scope>NUCLEOTIDE SEQUENCE [LARGE SCALE GENOMIC DNA]</scope>
    <source>
        <strain evidence="5 6">ALL</strain>
    </source>
</reference>
<dbReference type="SUPFAM" id="SSF50729">
    <property type="entry name" value="PH domain-like"/>
    <property type="match status" value="1"/>
</dbReference>
<dbReference type="Proteomes" id="UP000298663">
    <property type="component" value="Unassembled WGS sequence"/>
</dbReference>
<evidence type="ECO:0000256" key="1">
    <source>
        <dbReference type="ARBA" id="ARBA00024863"/>
    </source>
</evidence>
<dbReference type="Gene3D" id="2.30.29.30">
    <property type="entry name" value="Pleckstrin-homology domain (PH domain)/Phosphotyrosine-binding domain (PTB)"/>
    <property type="match status" value="1"/>
</dbReference>
<dbReference type="GO" id="GO:0005886">
    <property type="term" value="C:plasma membrane"/>
    <property type="evidence" value="ECO:0007669"/>
    <property type="project" value="TreeGrafter"/>
</dbReference>
<evidence type="ECO:0000313" key="6">
    <source>
        <dbReference type="Proteomes" id="UP000298663"/>
    </source>
</evidence>
<evidence type="ECO:0000259" key="4">
    <source>
        <dbReference type="PROSITE" id="PS51335"/>
    </source>
</evidence>
<comment type="caution">
    <text evidence="5">The sequence shown here is derived from an EMBL/GenBank/DDBJ whole genome shotgun (WGS) entry which is preliminary data.</text>
</comment>
<evidence type="ECO:0000256" key="3">
    <source>
        <dbReference type="SAM" id="Phobius"/>
    </source>
</evidence>
<dbReference type="PANTHER" id="PTHR12771:SF56">
    <property type="entry name" value="CED-12"/>
    <property type="match status" value="1"/>
</dbReference>
<comment type="function">
    <text evidence="1">Involved in cytoskeletal rearrangements required for phagocytosis of apoptotic cells and cell motility. Acts in association with DOCK1 and CRK. Was initially proposed to be required in complex with DOCK1 to activate Rac Rho small GTPases. May enhance the guanine nucleotide exchange factor (GEF) activity of DOCK1.</text>
</comment>
<dbReference type="PANTHER" id="PTHR12771">
    <property type="entry name" value="ENGULFMENT AND CELL MOTILITY"/>
    <property type="match status" value="1"/>
</dbReference>
<dbReference type="InterPro" id="IPR016024">
    <property type="entry name" value="ARM-type_fold"/>
</dbReference>
<dbReference type="InterPro" id="IPR006816">
    <property type="entry name" value="ELMO_dom"/>
</dbReference>
<evidence type="ECO:0000313" key="5">
    <source>
        <dbReference type="EMBL" id="TKR94294.1"/>
    </source>
</evidence>
<accession>A0A4U5PE28</accession>
<name>A0A4U5PE28_STECR</name>
<dbReference type="STRING" id="34508.A0A4U5PE28"/>
<keyword evidence="3" id="KW-1133">Transmembrane helix</keyword>
<dbReference type="EMBL" id="AZBU02000002">
    <property type="protein sequence ID" value="TKR94294.1"/>
    <property type="molecule type" value="Genomic_DNA"/>
</dbReference>
<dbReference type="InterPro" id="IPR050868">
    <property type="entry name" value="ELMO_domain-containing"/>
</dbReference>
<dbReference type="OrthoDB" id="28413at2759"/>
<dbReference type="AlphaFoldDB" id="A0A4U5PE28"/>
<dbReference type="GO" id="GO:0048870">
    <property type="term" value="P:cell motility"/>
    <property type="evidence" value="ECO:0007669"/>
    <property type="project" value="TreeGrafter"/>
</dbReference>
<dbReference type="InterPro" id="IPR011993">
    <property type="entry name" value="PH-like_dom_sf"/>
</dbReference>
<dbReference type="PROSITE" id="PS51335">
    <property type="entry name" value="ELMO"/>
    <property type="match status" value="1"/>
</dbReference>
<dbReference type="InterPro" id="IPR024574">
    <property type="entry name" value="ELMO_ARM"/>
</dbReference>
<keyword evidence="3" id="KW-0472">Membrane</keyword>
<dbReference type="Gene3D" id="6.10.10.90">
    <property type="match status" value="1"/>
</dbReference>
<gene>
    <name evidence="5" type="ORF">L596_008593</name>
</gene>
<sequence>MVLRRRVSLSRLLPLDTRNLSLRPRFLFLRRRIAWTLRCAQILRTSTLWSVRMRTPLAEIRKRLVVTIFAIICFCSSSAVGVRRSWRNWSALILPASWDHLTAQATDERLRAISVMPPPAAARPRFGAAAASRRKHFALSIFYLMPGDDLPCVCLLLQAATSKEEAAGNQRGTPEARKPAMSSNFHTPSKPLNPVSIRPPENTVKGAVKLDPLMGQYLDVSWRYPSEDKGLQSTYSTFDKQNDKLDEFTARLCESLHLPEYVPNRYGLVFDTSRVFLTEENRSQVQQGFLLMLTASPENYARVLLSKLNMPKSSSYQQEVNNTLQTLHKFSSDIAFARVLHSEDGITNGIIPLIEKGTFAENADALALVLQSFLQLMDHPDLVPWTALSPNFVKKISTYITGKSKVENNNTLQAALSIIDQILGTKDKELTEVVKSEILFETLIRHLEKSDERVLLNVLTLMIALYNVADHASQVAISQHLNDSPYRLAIERTVLRESRSLDHYIQQQLAIIQRLQLNELGRIAQRKPSDQEIAHLKNMKELNGESIMTKSSSGSMSASTFAETPYVVDWDLFSELVKKSPPGLLAIDAILHCIEHHAEMLSQISIENKMRQNVNVWPFPVVAAHLVSVLIDLLDIVPSKESENKLIVVLFNADKPFYALFAVSVLLFHRTWREMNASVEDIQQVVAVVAEQLERSFRKKPKTFKQLDEFLLQLNYPKMQEMWKRERSEREEIELQSDAIKELRILLRPTIEDLVKKNKKNCLKNGMNFIKVGKGKTVHKNLQYWDWKLDANERILSYSESKVDSEGNKLKVEDIRVLSGSEHQELLLQNTGKSSKKTTTAAARFGFALKVTDCDEPFILATDDEQVYSDWIDGLTALTTTASSVMKFTDSGRSWSAEPRDRPPRFVEAKMTMMEFEGTAESDRAEFRTPQMTHDRLRLLLISKWRRTGRRRTGRLVERLLNFEIRTRLLEIDTPPTSTLEIPELPTDFDWIPAVKMIGPNDDEDEVESLNGA</sequence>
<protein>
    <recommendedName>
        <fullName evidence="4">ELMO domain-containing protein</fullName>
    </recommendedName>
</protein>
<dbReference type="SUPFAM" id="SSF48371">
    <property type="entry name" value="ARM repeat"/>
    <property type="match status" value="1"/>
</dbReference>
<organism evidence="5 6">
    <name type="scientific">Steinernema carpocapsae</name>
    <name type="common">Entomopathogenic nematode</name>
    <dbReference type="NCBI Taxonomy" id="34508"/>
    <lineage>
        <taxon>Eukaryota</taxon>
        <taxon>Metazoa</taxon>
        <taxon>Ecdysozoa</taxon>
        <taxon>Nematoda</taxon>
        <taxon>Chromadorea</taxon>
        <taxon>Rhabditida</taxon>
        <taxon>Tylenchina</taxon>
        <taxon>Panagrolaimomorpha</taxon>
        <taxon>Strongyloidoidea</taxon>
        <taxon>Steinernematidae</taxon>
        <taxon>Steinernema</taxon>
    </lineage>
</organism>
<keyword evidence="3" id="KW-0812">Transmembrane</keyword>
<proteinExistence type="predicted"/>
<dbReference type="Pfam" id="PF11841">
    <property type="entry name" value="ELMO_ARM"/>
    <property type="match status" value="1"/>
</dbReference>
<dbReference type="GO" id="GO:0007015">
    <property type="term" value="P:actin filament organization"/>
    <property type="evidence" value="ECO:0007669"/>
    <property type="project" value="TreeGrafter"/>
</dbReference>
<feature type="transmembrane region" description="Helical" evidence="3">
    <location>
        <begin position="64"/>
        <end position="82"/>
    </location>
</feature>
<reference evidence="5 6" key="1">
    <citation type="journal article" date="2015" name="Genome Biol.">
        <title>Comparative genomics of Steinernema reveals deeply conserved gene regulatory networks.</title>
        <authorList>
            <person name="Dillman A.R."/>
            <person name="Macchietto M."/>
            <person name="Porter C.F."/>
            <person name="Rogers A."/>
            <person name="Williams B."/>
            <person name="Antoshechkin I."/>
            <person name="Lee M.M."/>
            <person name="Goodwin Z."/>
            <person name="Lu X."/>
            <person name="Lewis E.E."/>
            <person name="Goodrich-Blair H."/>
            <person name="Stock S.P."/>
            <person name="Adams B.J."/>
            <person name="Sternberg P.W."/>
            <person name="Mortazavi A."/>
        </authorList>
    </citation>
    <scope>NUCLEOTIDE SEQUENCE [LARGE SCALE GENOMIC DNA]</scope>
    <source>
        <strain evidence="5 6">ALL</strain>
    </source>
</reference>
<dbReference type="Pfam" id="PF16457">
    <property type="entry name" value="PH_12"/>
    <property type="match status" value="1"/>
</dbReference>
<evidence type="ECO:0000256" key="2">
    <source>
        <dbReference type="SAM" id="MobiDB-lite"/>
    </source>
</evidence>
<feature type="domain" description="ELMO" evidence="4">
    <location>
        <begin position="534"/>
        <end position="697"/>
    </location>
</feature>